<sequence length="68" mass="7886">FKITGKKKMMLSSNLCQKMTQQIIMCVLSCSDKDSVLPAQTWLLPSLKKTLVWEFYHQMTTPFRNANC</sequence>
<protein>
    <submittedName>
        <fullName evidence="1">Uncharacterized protein</fullName>
    </submittedName>
</protein>
<accession>A0A674NGU3</accession>
<proteinExistence type="predicted"/>
<dbReference type="Ensembl" id="ENSTRUT00000059641.1">
    <property type="protein sequence ID" value="ENSTRUP00000072333.1"/>
    <property type="gene ID" value="ENSTRUG00000026676.1"/>
</dbReference>
<dbReference type="Proteomes" id="UP000005226">
    <property type="component" value="Chromosome 8"/>
</dbReference>
<reference evidence="1" key="2">
    <citation type="submission" date="2025-08" db="UniProtKB">
        <authorList>
            <consortium name="Ensembl"/>
        </authorList>
    </citation>
    <scope>IDENTIFICATION</scope>
</reference>
<organism evidence="1 2">
    <name type="scientific">Takifugu rubripes</name>
    <name type="common">Japanese pufferfish</name>
    <name type="synonym">Fugu rubripes</name>
    <dbReference type="NCBI Taxonomy" id="31033"/>
    <lineage>
        <taxon>Eukaryota</taxon>
        <taxon>Metazoa</taxon>
        <taxon>Chordata</taxon>
        <taxon>Craniata</taxon>
        <taxon>Vertebrata</taxon>
        <taxon>Euteleostomi</taxon>
        <taxon>Actinopterygii</taxon>
        <taxon>Neopterygii</taxon>
        <taxon>Teleostei</taxon>
        <taxon>Neoteleostei</taxon>
        <taxon>Acanthomorphata</taxon>
        <taxon>Eupercaria</taxon>
        <taxon>Tetraodontiformes</taxon>
        <taxon>Tetradontoidea</taxon>
        <taxon>Tetraodontidae</taxon>
        <taxon>Takifugu</taxon>
    </lineage>
</organism>
<evidence type="ECO:0000313" key="1">
    <source>
        <dbReference type="Ensembl" id="ENSTRUP00000072333.1"/>
    </source>
</evidence>
<reference evidence="1 2" key="1">
    <citation type="journal article" date="2011" name="Genome Biol. Evol.">
        <title>Integration of the genetic map and genome assembly of fugu facilitates insights into distinct features of genome evolution in teleosts and mammals.</title>
        <authorList>
            <person name="Kai W."/>
            <person name="Kikuchi K."/>
            <person name="Tohari S."/>
            <person name="Chew A.K."/>
            <person name="Tay A."/>
            <person name="Fujiwara A."/>
            <person name="Hosoya S."/>
            <person name="Suetake H."/>
            <person name="Naruse K."/>
            <person name="Brenner S."/>
            <person name="Suzuki Y."/>
            <person name="Venkatesh B."/>
        </authorList>
    </citation>
    <scope>NUCLEOTIDE SEQUENCE [LARGE SCALE GENOMIC DNA]</scope>
</reference>
<name>A0A674NGU3_TAKRU</name>
<evidence type="ECO:0000313" key="2">
    <source>
        <dbReference type="Proteomes" id="UP000005226"/>
    </source>
</evidence>
<reference evidence="1" key="3">
    <citation type="submission" date="2025-09" db="UniProtKB">
        <authorList>
            <consortium name="Ensembl"/>
        </authorList>
    </citation>
    <scope>IDENTIFICATION</scope>
</reference>
<keyword evidence="2" id="KW-1185">Reference proteome</keyword>
<dbReference type="AlphaFoldDB" id="A0A674NGU3"/>
<dbReference type="InParanoid" id="A0A674NGU3"/>